<accession>A0ABP6PN57</accession>
<comment type="caution">
    <text evidence="1">The sequence shown here is derived from an EMBL/GenBank/DDBJ whole genome shotgun (WGS) entry which is preliminary data.</text>
</comment>
<organism evidence="1 2">
    <name type="scientific">Blastococcus jejuensis</name>
    <dbReference type="NCBI Taxonomy" id="351224"/>
    <lineage>
        <taxon>Bacteria</taxon>
        <taxon>Bacillati</taxon>
        <taxon>Actinomycetota</taxon>
        <taxon>Actinomycetes</taxon>
        <taxon>Geodermatophilales</taxon>
        <taxon>Geodermatophilaceae</taxon>
        <taxon>Blastococcus</taxon>
    </lineage>
</organism>
<sequence length="62" mass="6639">MSLEETMKELKCRDAGFDCDAVVHGETVDDVMAQAGPHAKEAHGVDVTPEMAGQIRGLVRDA</sequence>
<dbReference type="Pfam" id="PF06348">
    <property type="entry name" value="DUF1059"/>
    <property type="match status" value="1"/>
</dbReference>
<dbReference type="InterPro" id="IPR009409">
    <property type="entry name" value="DUF1059"/>
</dbReference>
<evidence type="ECO:0000313" key="2">
    <source>
        <dbReference type="Proteomes" id="UP001499924"/>
    </source>
</evidence>
<name>A0ABP6PN57_9ACTN</name>
<evidence type="ECO:0000313" key="1">
    <source>
        <dbReference type="EMBL" id="GAA3181416.1"/>
    </source>
</evidence>
<dbReference type="EMBL" id="BAAAVV010000014">
    <property type="protein sequence ID" value="GAA3181416.1"/>
    <property type="molecule type" value="Genomic_DNA"/>
</dbReference>
<protein>
    <recommendedName>
        <fullName evidence="3">Small metal-binding protein</fullName>
    </recommendedName>
</protein>
<gene>
    <name evidence="1" type="ORF">GCM10010531_39510</name>
</gene>
<dbReference type="Proteomes" id="UP001499924">
    <property type="component" value="Unassembled WGS sequence"/>
</dbReference>
<evidence type="ECO:0008006" key="3">
    <source>
        <dbReference type="Google" id="ProtNLM"/>
    </source>
</evidence>
<keyword evidence="2" id="KW-1185">Reference proteome</keyword>
<reference evidence="2" key="1">
    <citation type="journal article" date="2019" name="Int. J. Syst. Evol. Microbiol.">
        <title>The Global Catalogue of Microorganisms (GCM) 10K type strain sequencing project: providing services to taxonomists for standard genome sequencing and annotation.</title>
        <authorList>
            <consortium name="The Broad Institute Genomics Platform"/>
            <consortium name="The Broad Institute Genome Sequencing Center for Infectious Disease"/>
            <person name="Wu L."/>
            <person name="Ma J."/>
        </authorList>
    </citation>
    <scope>NUCLEOTIDE SEQUENCE [LARGE SCALE GENOMIC DNA]</scope>
    <source>
        <strain evidence="2">JCM 15614</strain>
    </source>
</reference>
<proteinExistence type="predicted"/>